<feature type="domain" description="Methylamine utilisation protein MauE" evidence="7">
    <location>
        <begin position="6"/>
        <end position="141"/>
    </location>
</feature>
<keyword evidence="10" id="KW-1185">Reference proteome</keyword>
<keyword evidence="2 6" id="KW-0812">Transmembrane</keyword>
<evidence type="ECO:0000259" key="7">
    <source>
        <dbReference type="Pfam" id="PF07291"/>
    </source>
</evidence>
<dbReference type="Proteomes" id="UP000233767">
    <property type="component" value="Unassembled WGS sequence"/>
</dbReference>
<evidence type="ECO:0000313" key="8">
    <source>
        <dbReference type="EMBL" id="PKW21044.1"/>
    </source>
</evidence>
<keyword evidence="4 6" id="KW-0472">Membrane</keyword>
<dbReference type="Pfam" id="PF07291">
    <property type="entry name" value="MauE"/>
    <property type="match status" value="1"/>
</dbReference>
<dbReference type="SUPFAM" id="SSF52833">
    <property type="entry name" value="Thioredoxin-like"/>
    <property type="match status" value="1"/>
</dbReference>
<dbReference type="GO" id="GO:0030416">
    <property type="term" value="P:methylamine metabolic process"/>
    <property type="evidence" value="ECO:0007669"/>
    <property type="project" value="InterPro"/>
</dbReference>
<dbReference type="InterPro" id="IPR009908">
    <property type="entry name" value="Methylamine_util_MauE"/>
</dbReference>
<evidence type="ECO:0000256" key="1">
    <source>
        <dbReference type="ARBA" id="ARBA00004141"/>
    </source>
</evidence>
<evidence type="ECO:0000313" key="10">
    <source>
        <dbReference type="Proteomes" id="UP000233767"/>
    </source>
</evidence>
<feature type="transmembrane region" description="Helical" evidence="6">
    <location>
        <begin position="81"/>
        <end position="99"/>
    </location>
</feature>
<evidence type="ECO:0000256" key="2">
    <source>
        <dbReference type="ARBA" id="ARBA00022692"/>
    </source>
</evidence>
<feature type="region of interest" description="Disordered" evidence="5">
    <location>
        <begin position="204"/>
        <end position="231"/>
    </location>
</feature>
<dbReference type="GO" id="GO:0016020">
    <property type="term" value="C:membrane"/>
    <property type="evidence" value="ECO:0007669"/>
    <property type="project" value="UniProtKB-SubCell"/>
</dbReference>
<dbReference type="InterPro" id="IPR036249">
    <property type="entry name" value="Thioredoxin-like_sf"/>
</dbReference>
<keyword evidence="3 6" id="KW-1133">Transmembrane helix</keyword>
<comment type="subcellular location">
    <subcellularLocation>
        <location evidence="1">Membrane</location>
        <topology evidence="1">Multi-pass membrane protein</topology>
    </subcellularLocation>
</comment>
<dbReference type="EMBL" id="PJND01000008">
    <property type="protein sequence ID" value="PKW21044.1"/>
    <property type="molecule type" value="Genomic_DNA"/>
</dbReference>
<evidence type="ECO:0000256" key="5">
    <source>
        <dbReference type="SAM" id="MobiDB-lite"/>
    </source>
</evidence>
<protein>
    <recommendedName>
        <fullName evidence="7">Methylamine utilisation protein MauE domain-containing protein</fullName>
    </recommendedName>
</protein>
<reference evidence="8 10" key="1">
    <citation type="submission" date="2017-12" db="EMBL/GenBank/DDBJ databases">
        <title>Genomic Encyclopedia of Type Strains, Phase III (KMG-III): the genomes of soil and plant-associated and newly described type strains.</title>
        <authorList>
            <person name="Whitman W."/>
        </authorList>
    </citation>
    <scope>NUCLEOTIDE SEQUENCE [LARGE SCALE GENOMIC DNA]</scope>
    <source>
        <strain evidence="8 10">IP-10</strain>
    </source>
</reference>
<feature type="compositionally biased region" description="Low complexity" evidence="5">
    <location>
        <begin position="205"/>
        <end position="221"/>
    </location>
</feature>
<gene>
    <name evidence="8" type="ORF">B0G92_2324</name>
    <name evidence="9" type="ORF">CLV50_1726</name>
</gene>
<dbReference type="Proteomes" id="UP000275027">
    <property type="component" value="Unassembled WGS sequence"/>
</dbReference>
<reference evidence="9 11" key="2">
    <citation type="submission" date="2018-10" db="EMBL/GenBank/DDBJ databases">
        <title>Genomic Encyclopedia of Archaeal and Bacterial Type Strains, Phase II (KMG-II): from individual species to whole genera.</title>
        <authorList>
            <person name="Goeker M."/>
        </authorList>
    </citation>
    <scope>NUCLEOTIDE SEQUENCE [LARGE SCALE GENOMIC DNA]</scope>
    <source>
        <strain evidence="9 11">DSM 21886</strain>
    </source>
</reference>
<dbReference type="AlphaFoldDB" id="A0A497UK58"/>
<feature type="transmembrane region" description="Helical" evidence="6">
    <location>
        <begin position="153"/>
        <end position="173"/>
    </location>
</feature>
<name>A0A497UK58_9FLAO</name>
<evidence type="ECO:0000313" key="11">
    <source>
        <dbReference type="Proteomes" id="UP000275027"/>
    </source>
</evidence>
<evidence type="ECO:0000256" key="4">
    <source>
        <dbReference type="ARBA" id="ARBA00023136"/>
    </source>
</evidence>
<evidence type="ECO:0000313" key="9">
    <source>
        <dbReference type="EMBL" id="RLJ30317.1"/>
    </source>
</evidence>
<evidence type="ECO:0000256" key="3">
    <source>
        <dbReference type="ARBA" id="ARBA00022989"/>
    </source>
</evidence>
<accession>A0A497UK58</accession>
<comment type="caution">
    <text evidence="9">The sequence shown here is derived from an EMBL/GenBank/DDBJ whole genome shotgun (WGS) entry which is preliminary data.</text>
</comment>
<dbReference type="EMBL" id="RCCB01000011">
    <property type="protein sequence ID" value="RLJ30317.1"/>
    <property type="molecule type" value="Genomic_DNA"/>
</dbReference>
<evidence type="ECO:0000256" key="6">
    <source>
        <dbReference type="SAM" id="Phobius"/>
    </source>
</evidence>
<proteinExistence type="predicted"/>
<dbReference type="RefSeq" id="WP_101472286.1">
    <property type="nucleotide sequence ID" value="NZ_PJND01000008.1"/>
</dbReference>
<feature type="transmembrane region" description="Helical" evidence="6">
    <location>
        <begin position="56"/>
        <end position="74"/>
    </location>
</feature>
<feature type="transmembrane region" description="Helical" evidence="6">
    <location>
        <begin position="12"/>
        <end position="36"/>
    </location>
</feature>
<feature type="transmembrane region" description="Helical" evidence="6">
    <location>
        <begin position="125"/>
        <end position="141"/>
    </location>
</feature>
<organism evidence="9 11">
    <name type="scientific">Flavobacterium lindanitolerans</name>
    <dbReference type="NCBI Taxonomy" id="428988"/>
    <lineage>
        <taxon>Bacteria</taxon>
        <taxon>Pseudomonadati</taxon>
        <taxon>Bacteroidota</taxon>
        <taxon>Flavobacteriia</taxon>
        <taxon>Flavobacteriales</taxon>
        <taxon>Flavobacteriaceae</taxon>
        <taxon>Flavobacterium</taxon>
    </lineage>
</organism>
<sequence>MENLKKYLPWTIRILISFLFLISAVAKLYPSPYFAISTFEVKQLYPMGFSEDFSVFFSRILIGIELALGLLLLQPHYLKKWVIPATILMLVVFTTHLTIDTIQNGGNTGNCGCFGSLLPMTPIEAIIKNVIAIILLAYLLYLLPKGATDKKNFWVLTTVTLACILAIFMMAPIQPKAVEGNIDDATALPIESLETFPTQSADSLATAPAAETKTAETPVVEAEAKAADEPAPQKSGYAQYFSKADKGKKIICLFVPGCDHCRDVAKELAEMRAKNKNFPEVSVLFMNEEPEKIPDFFKFAGTEYPYKVLEVIPFWKLLGTSKDTPGVIYLWNGNKIKEWDGINEKKFVGSELQNVLKKSYSELKK</sequence>